<feature type="transmembrane region" description="Helical" evidence="2">
    <location>
        <begin position="99"/>
        <end position="126"/>
    </location>
</feature>
<reference evidence="3 4" key="1">
    <citation type="journal article" date="2013" name="Mar. Genomics">
        <title>Expression of sulfatases in Rhodopirellula baltica and the diversity of sulfatases in the genus Rhodopirellula.</title>
        <authorList>
            <person name="Wegner C.E."/>
            <person name="Richter-Heitmann T."/>
            <person name="Klindworth A."/>
            <person name="Klockow C."/>
            <person name="Richter M."/>
            <person name="Achstetter T."/>
            <person name="Glockner F.O."/>
            <person name="Harder J."/>
        </authorList>
    </citation>
    <scope>NUCLEOTIDE SEQUENCE [LARGE SCALE GENOMIC DNA]</scope>
    <source>
        <strain evidence="3 4">SM1</strain>
    </source>
</reference>
<sequence>MDALSVTPYPQGNQKDGDGVGPRPNRSCELNPTPPLILGQFRNSRANQRDLRRCDFLLPLLSQRFDGSRQREPKNDEQYSSNLVLRFQLRRTENPAAGLLYPVFGVLFSPVFAAAAMSLSSVLVVFNAVRLRVAKLT</sequence>
<dbReference type="Proteomes" id="UP000011991">
    <property type="component" value="Unassembled WGS sequence"/>
</dbReference>
<gene>
    <name evidence="3" type="ORF">RMSM_00967</name>
</gene>
<evidence type="ECO:0000256" key="2">
    <source>
        <dbReference type="SAM" id="Phobius"/>
    </source>
</evidence>
<keyword evidence="2" id="KW-1133">Transmembrane helix</keyword>
<evidence type="ECO:0000313" key="3">
    <source>
        <dbReference type="EMBL" id="EMI22108.1"/>
    </source>
</evidence>
<proteinExistence type="predicted"/>
<dbReference type="EMBL" id="ANOG01000148">
    <property type="protein sequence ID" value="EMI22108.1"/>
    <property type="molecule type" value="Genomic_DNA"/>
</dbReference>
<accession>M5RRY7</accession>
<evidence type="ECO:0000256" key="1">
    <source>
        <dbReference type="SAM" id="MobiDB-lite"/>
    </source>
</evidence>
<keyword evidence="2" id="KW-0472">Membrane</keyword>
<protein>
    <submittedName>
        <fullName evidence="3">Uncharacterized protein</fullName>
    </submittedName>
</protein>
<comment type="caution">
    <text evidence="3">The sequence shown here is derived from an EMBL/GenBank/DDBJ whole genome shotgun (WGS) entry which is preliminary data.</text>
</comment>
<name>M5RRY7_9BACT</name>
<feature type="region of interest" description="Disordered" evidence="1">
    <location>
        <begin position="1"/>
        <end position="35"/>
    </location>
</feature>
<dbReference type="PATRIC" id="fig|1265738.3.peg.960"/>
<evidence type="ECO:0000313" key="4">
    <source>
        <dbReference type="Proteomes" id="UP000011991"/>
    </source>
</evidence>
<keyword evidence="4" id="KW-1185">Reference proteome</keyword>
<dbReference type="AlphaFoldDB" id="M5RRY7"/>
<keyword evidence="2" id="KW-0812">Transmembrane</keyword>
<organism evidence="3 4">
    <name type="scientific">Rhodopirellula maiorica SM1</name>
    <dbReference type="NCBI Taxonomy" id="1265738"/>
    <lineage>
        <taxon>Bacteria</taxon>
        <taxon>Pseudomonadati</taxon>
        <taxon>Planctomycetota</taxon>
        <taxon>Planctomycetia</taxon>
        <taxon>Pirellulales</taxon>
        <taxon>Pirellulaceae</taxon>
        <taxon>Novipirellula</taxon>
    </lineage>
</organism>